<comment type="pathway">
    <text evidence="6">Sulfur metabolism; glutathione metabolism.</text>
</comment>
<evidence type="ECO:0000256" key="6">
    <source>
        <dbReference type="RuleBase" id="RU368036"/>
    </source>
</evidence>
<feature type="binding site" evidence="5">
    <location>
        <begin position="370"/>
        <end position="372"/>
    </location>
    <ligand>
        <name>L-glutamate</name>
        <dbReference type="ChEBI" id="CHEBI:29985"/>
    </ligand>
</feature>
<accession>A0A7C1FQ43</accession>
<dbReference type="AlphaFoldDB" id="A0A7C1FQ43"/>
<feature type="binding site" evidence="5">
    <location>
        <position position="434"/>
    </location>
    <ligand>
        <name>L-glutamate</name>
        <dbReference type="ChEBI" id="CHEBI:29985"/>
    </ligand>
</feature>
<dbReference type="EMBL" id="DSJL01000007">
    <property type="protein sequence ID" value="HEF64520.1"/>
    <property type="molecule type" value="Genomic_DNA"/>
</dbReference>
<dbReference type="InterPro" id="IPR029055">
    <property type="entry name" value="Ntn_hydrolases_N"/>
</dbReference>
<proteinExistence type="inferred from homology"/>
<dbReference type="SUPFAM" id="SSF56235">
    <property type="entry name" value="N-terminal nucleophile aminohydrolases (Ntn hydrolases)"/>
    <property type="match status" value="1"/>
</dbReference>
<dbReference type="NCBIfam" id="TIGR00066">
    <property type="entry name" value="g_glut_trans"/>
    <property type="match status" value="1"/>
</dbReference>
<reference evidence="7" key="1">
    <citation type="journal article" date="2020" name="mSystems">
        <title>Genome- and Community-Level Interaction Insights into Carbon Utilization and Element Cycling Functions of Hydrothermarchaeota in Hydrothermal Sediment.</title>
        <authorList>
            <person name="Zhou Z."/>
            <person name="Liu Y."/>
            <person name="Xu W."/>
            <person name="Pan J."/>
            <person name="Luo Z.H."/>
            <person name="Li M."/>
        </authorList>
    </citation>
    <scope>NUCLEOTIDE SEQUENCE [LARGE SCALE GENOMIC DNA]</scope>
    <source>
        <strain evidence="7">SpSt-222</strain>
    </source>
</reference>
<protein>
    <recommendedName>
        <fullName evidence="6">Glutathione hydrolase proenzyme</fullName>
        <ecNumber evidence="6">2.3.2.2</ecNumber>
        <ecNumber evidence="6">3.4.19.13</ecNumber>
    </recommendedName>
    <component>
        <recommendedName>
            <fullName evidence="6">Glutathione hydrolase large chain</fullName>
        </recommendedName>
    </component>
    <component>
        <recommendedName>
            <fullName evidence="6">Glutathione hydrolase small chain</fullName>
        </recommendedName>
    </component>
</protein>
<comment type="catalytic activity">
    <reaction evidence="1 6">
        <text>an S-substituted glutathione + H2O = an S-substituted L-cysteinylglycine + L-glutamate</text>
        <dbReference type="Rhea" id="RHEA:59468"/>
        <dbReference type="ChEBI" id="CHEBI:15377"/>
        <dbReference type="ChEBI" id="CHEBI:29985"/>
        <dbReference type="ChEBI" id="CHEBI:90779"/>
        <dbReference type="ChEBI" id="CHEBI:143103"/>
        <dbReference type="EC" id="3.4.19.13"/>
    </reaction>
</comment>
<evidence type="ECO:0000256" key="1">
    <source>
        <dbReference type="ARBA" id="ARBA00001049"/>
    </source>
</evidence>
<gene>
    <name evidence="7" type="primary">ggt</name>
    <name evidence="7" type="ORF">ENP47_02775</name>
</gene>
<comment type="similarity">
    <text evidence="6">Belongs to the gamma-glutamyltransferase family.</text>
</comment>
<dbReference type="PRINTS" id="PR01210">
    <property type="entry name" value="GGTRANSPTASE"/>
</dbReference>
<keyword evidence="6" id="KW-0378">Hydrolase</keyword>
<dbReference type="UniPathway" id="UPA00204"/>
<dbReference type="GO" id="GO:0006751">
    <property type="term" value="P:glutathione catabolic process"/>
    <property type="evidence" value="ECO:0007669"/>
    <property type="project" value="UniProtKB-UniRule"/>
</dbReference>
<evidence type="ECO:0000256" key="5">
    <source>
        <dbReference type="PIRSR" id="PIRSR600101-2"/>
    </source>
</evidence>
<organism evidence="7">
    <name type="scientific">Thermomicrobium roseum</name>
    <dbReference type="NCBI Taxonomy" id="500"/>
    <lineage>
        <taxon>Bacteria</taxon>
        <taxon>Pseudomonadati</taxon>
        <taxon>Thermomicrobiota</taxon>
        <taxon>Thermomicrobia</taxon>
        <taxon>Thermomicrobiales</taxon>
        <taxon>Thermomicrobiaceae</taxon>
        <taxon>Thermomicrobium</taxon>
    </lineage>
</organism>
<feature type="active site" description="Nucleophile" evidence="4">
    <location>
        <position position="352"/>
    </location>
</feature>
<dbReference type="InterPro" id="IPR043138">
    <property type="entry name" value="GGT_lsub"/>
</dbReference>
<comment type="subunit">
    <text evidence="6">This enzyme consists of two polypeptide chains, which are synthesized in precursor form from a single polypeptide.</text>
</comment>
<keyword evidence="6" id="KW-0317">Glutathione biosynthesis</keyword>
<dbReference type="GO" id="GO:0103068">
    <property type="term" value="F:leukotriene C4 gamma-glutamyl transferase activity"/>
    <property type="evidence" value="ECO:0007669"/>
    <property type="project" value="UniProtKB-EC"/>
</dbReference>
<dbReference type="GO" id="GO:0036374">
    <property type="term" value="F:glutathione hydrolase activity"/>
    <property type="evidence" value="ECO:0007669"/>
    <property type="project" value="UniProtKB-UniRule"/>
</dbReference>
<comment type="catalytic activity">
    <reaction evidence="3 6">
        <text>an N-terminal (5-L-glutamyl)-[peptide] + an alpha-amino acid = 5-L-glutamyl amino acid + an N-terminal L-alpha-aminoacyl-[peptide]</text>
        <dbReference type="Rhea" id="RHEA:23904"/>
        <dbReference type="Rhea" id="RHEA-COMP:9780"/>
        <dbReference type="Rhea" id="RHEA-COMP:9795"/>
        <dbReference type="ChEBI" id="CHEBI:77644"/>
        <dbReference type="ChEBI" id="CHEBI:78597"/>
        <dbReference type="ChEBI" id="CHEBI:78599"/>
        <dbReference type="ChEBI" id="CHEBI:78608"/>
        <dbReference type="EC" id="2.3.2.2"/>
    </reaction>
</comment>
<evidence type="ECO:0000256" key="3">
    <source>
        <dbReference type="ARBA" id="ARBA00047417"/>
    </source>
</evidence>
<dbReference type="EC" id="3.4.19.13" evidence="6"/>
<evidence type="ECO:0000313" key="7">
    <source>
        <dbReference type="EMBL" id="HEF64520.1"/>
    </source>
</evidence>
<dbReference type="InterPro" id="IPR052896">
    <property type="entry name" value="GGT-like_enzyme"/>
</dbReference>
<keyword evidence="6 7" id="KW-0012">Acyltransferase</keyword>
<dbReference type="GO" id="GO:0006750">
    <property type="term" value="P:glutathione biosynthetic process"/>
    <property type="evidence" value="ECO:0007669"/>
    <property type="project" value="UniProtKB-KW"/>
</dbReference>
<name>A0A7C1FQ43_THERO</name>
<keyword evidence="6 7" id="KW-0808">Transferase</keyword>
<dbReference type="InterPro" id="IPR043137">
    <property type="entry name" value="GGT_ssub_C"/>
</dbReference>
<dbReference type="Gene3D" id="3.60.20.40">
    <property type="match status" value="1"/>
</dbReference>
<comment type="PTM">
    <text evidence="6">Cleaved by autocatalysis into a large and a small subunit.</text>
</comment>
<comment type="caution">
    <text evidence="7">The sequence shown here is derived from an EMBL/GenBank/DDBJ whole genome shotgun (WGS) entry which is preliminary data.</text>
</comment>
<dbReference type="InterPro" id="IPR000101">
    <property type="entry name" value="GGT_peptidase"/>
</dbReference>
<comment type="catalytic activity">
    <reaction evidence="2 6">
        <text>glutathione + H2O = L-cysteinylglycine + L-glutamate</text>
        <dbReference type="Rhea" id="RHEA:28807"/>
        <dbReference type="ChEBI" id="CHEBI:15377"/>
        <dbReference type="ChEBI" id="CHEBI:29985"/>
        <dbReference type="ChEBI" id="CHEBI:57925"/>
        <dbReference type="ChEBI" id="CHEBI:61694"/>
        <dbReference type="EC" id="3.4.19.13"/>
    </reaction>
</comment>
<evidence type="ECO:0000256" key="2">
    <source>
        <dbReference type="ARBA" id="ARBA00001089"/>
    </source>
</evidence>
<evidence type="ECO:0000256" key="4">
    <source>
        <dbReference type="PIRSR" id="PIRSR600101-1"/>
    </source>
</evidence>
<keyword evidence="6" id="KW-0865">Zymogen</keyword>
<dbReference type="PANTHER" id="PTHR43881:SF1">
    <property type="entry name" value="GAMMA-GLUTAMYLTRANSPEPTIDASE (AFU_ORTHOLOGUE AFUA_4G13580)"/>
    <property type="match status" value="1"/>
</dbReference>
<dbReference type="Pfam" id="PF01019">
    <property type="entry name" value="G_glu_transpept"/>
    <property type="match status" value="1"/>
</dbReference>
<dbReference type="EC" id="2.3.2.2" evidence="6"/>
<dbReference type="Gene3D" id="1.10.246.130">
    <property type="match status" value="1"/>
</dbReference>
<dbReference type="PANTHER" id="PTHR43881">
    <property type="entry name" value="GAMMA-GLUTAMYLTRANSPEPTIDASE (AFU_ORTHOLOGUE AFUA_4G13580)"/>
    <property type="match status" value="1"/>
</dbReference>
<sequence length="543" mass="58819">MTSVTISSFAEQAGRPILMGRRWAVSSGHPLASWVGAQILEQGGTAADAAVAIAAALNVVEPHMSGLGGDLFALFYHAETETVWAVNGTGPAPLEAISERFRGGIPERGPLSVSVPAAARAWELLVQRWGRLSLAQSLAPAIELAHEGFPVSHNLAASLRAHADLLASYSHSARIFLPSGNVPRPGQLLRQTELARTLEMIAREGAATFYEGELAERLARAVVEAGGLLTRESLALAEADVVAPLSLSYRGWLVWAPPPNSSAHTLLEMLGILQHLPLESWRPLSAELLHAMIEAKKIAFSDRERFTGDPRFGSTLPEDLLDSDRLRALARAIDPHRARPVPQRREQEGSQTTSFSVVDPYGNVIVVTASINMAFGSGFVAGDTGILLNNRMTYWHLEAGHPNQLQPGKRVRHTLSPILLTRDGSALGIGTPGSDAQVQILLHVLVHIIDYGFELQPAVELPRWRHRGPGQESNWPHGTMDLVQVEGRLPNVTIEGLQARGHRVERLSRWGPIGSCQVVHRIGDPPLLQAAADPRSDAYAIVW</sequence>